<comment type="caution">
    <text evidence="2">The sequence shown here is derived from an EMBL/GenBank/DDBJ whole genome shotgun (WGS) entry which is preliminary data.</text>
</comment>
<feature type="region of interest" description="Disordered" evidence="1">
    <location>
        <begin position="1"/>
        <end position="60"/>
    </location>
</feature>
<feature type="non-terminal residue" evidence="2">
    <location>
        <position position="1"/>
    </location>
</feature>
<dbReference type="AlphaFoldDB" id="A0A2J8PLX3"/>
<protein>
    <submittedName>
        <fullName evidence="2">VIRMA isoform 5</fullName>
    </submittedName>
</protein>
<feature type="compositionally biased region" description="Basic residues" evidence="1">
    <location>
        <begin position="17"/>
        <end position="29"/>
    </location>
</feature>
<dbReference type="Proteomes" id="UP000236370">
    <property type="component" value="Unassembled WGS sequence"/>
</dbReference>
<organism evidence="2 3">
    <name type="scientific">Pan troglodytes</name>
    <name type="common">Chimpanzee</name>
    <dbReference type="NCBI Taxonomy" id="9598"/>
    <lineage>
        <taxon>Eukaryota</taxon>
        <taxon>Metazoa</taxon>
        <taxon>Chordata</taxon>
        <taxon>Craniata</taxon>
        <taxon>Vertebrata</taxon>
        <taxon>Euteleostomi</taxon>
        <taxon>Mammalia</taxon>
        <taxon>Eutheria</taxon>
        <taxon>Euarchontoglires</taxon>
        <taxon>Primates</taxon>
        <taxon>Haplorrhini</taxon>
        <taxon>Catarrhini</taxon>
        <taxon>Hominidae</taxon>
        <taxon>Pan</taxon>
    </lineage>
</organism>
<evidence type="ECO:0000256" key="1">
    <source>
        <dbReference type="SAM" id="MobiDB-lite"/>
    </source>
</evidence>
<gene>
    <name evidence="2" type="ORF">CK820_G0001857</name>
</gene>
<evidence type="ECO:0000313" key="3">
    <source>
        <dbReference type="Proteomes" id="UP000236370"/>
    </source>
</evidence>
<reference evidence="2 3" key="1">
    <citation type="submission" date="2017-12" db="EMBL/GenBank/DDBJ databases">
        <title>High-resolution comparative analysis of great ape genomes.</title>
        <authorList>
            <person name="Pollen A."/>
            <person name="Hastie A."/>
            <person name="Hormozdiari F."/>
            <person name="Dougherty M."/>
            <person name="Liu R."/>
            <person name="Chaisson M."/>
            <person name="Hoppe E."/>
            <person name="Hill C."/>
            <person name="Pang A."/>
            <person name="Hillier L."/>
            <person name="Baker C."/>
            <person name="Armstrong J."/>
            <person name="Shendure J."/>
            <person name="Paten B."/>
            <person name="Wilson R."/>
            <person name="Chao H."/>
            <person name="Schneider V."/>
            <person name="Ventura M."/>
            <person name="Kronenberg Z."/>
            <person name="Murali S."/>
            <person name="Gordon D."/>
            <person name="Cantsilieris S."/>
            <person name="Munson K."/>
            <person name="Nelson B."/>
            <person name="Raja A."/>
            <person name="Underwood J."/>
            <person name="Diekhans M."/>
            <person name="Fiddes I."/>
            <person name="Haussler D."/>
            <person name="Eichler E."/>
        </authorList>
    </citation>
    <scope>NUCLEOTIDE SEQUENCE [LARGE SCALE GENOMIC DNA]</scope>
    <source>
        <strain evidence="2">Yerkes chimp pedigree #C0471</strain>
    </source>
</reference>
<name>A0A2J8PLX3_PANTR</name>
<dbReference type="EMBL" id="NBAG03000213">
    <property type="protein sequence ID" value="PNI85024.1"/>
    <property type="molecule type" value="Genomic_DNA"/>
</dbReference>
<accession>A0A2J8PLX3</accession>
<feature type="compositionally biased region" description="Polar residues" evidence="1">
    <location>
        <begin position="32"/>
        <end position="42"/>
    </location>
</feature>
<evidence type="ECO:0000313" key="2">
    <source>
        <dbReference type="EMBL" id="PNI85024.1"/>
    </source>
</evidence>
<sequence>ELERSFLSEPSSPGRTKTTKGFKLGKHKHETFITSRKLQSSGRNKRLQLECSEYSSRKLQ</sequence>
<proteinExistence type="predicted"/>